<reference evidence="1 2" key="2">
    <citation type="journal article" date="2022" name="Mol. Ecol. Resour.">
        <title>The genomes of chicory, endive, great burdock and yacon provide insights into Asteraceae paleo-polyploidization history and plant inulin production.</title>
        <authorList>
            <person name="Fan W."/>
            <person name="Wang S."/>
            <person name="Wang H."/>
            <person name="Wang A."/>
            <person name="Jiang F."/>
            <person name="Liu H."/>
            <person name="Zhao H."/>
            <person name="Xu D."/>
            <person name="Zhang Y."/>
        </authorList>
    </citation>
    <scope>NUCLEOTIDE SEQUENCE [LARGE SCALE GENOMIC DNA]</scope>
    <source>
        <strain evidence="2">cv. Punajuju</strain>
        <tissue evidence="1">Leaves</tissue>
    </source>
</reference>
<dbReference type="Proteomes" id="UP001055811">
    <property type="component" value="Linkage Group LG01"/>
</dbReference>
<organism evidence="1 2">
    <name type="scientific">Cichorium intybus</name>
    <name type="common">Chicory</name>
    <dbReference type="NCBI Taxonomy" id="13427"/>
    <lineage>
        <taxon>Eukaryota</taxon>
        <taxon>Viridiplantae</taxon>
        <taxon>Streptophyta</taxon>
        <taxon>Embryophyta</taxon>
        <taxon>Tracheophyta</taxon>
        <taxon>Spermatophyta</taxon>
        <taxon>Magnoliopsida</taxon>
        <taxon>eudicotyledons</taxon>
        <taxon>Gunneridae</taxon>
        <taxon>Pentapetalae</taxon>
        <taxon>asterids</taxon>
        <taxon>campanulids</taxon>
        <taxon>Asterales</taxon>
        <taxon>Asteraceae</taxon>
        <taxon>Cichorioideae</taxon>
        <taxon>Cichorieae</taxon>
        <taxon>Cichoriinae</taxon>
        <taxon>Cichorium</taxon>
    </lineage>
</organism>
<gene>
    <name evidence="1" type="ORF">L2E82_03412</name>
</gene>
<comment type="caution">
    <text evidence="1">The sequence shown here is derived from an EMBL/GenBank/DDBJ whole genome shotgun (WGS) entry which is preliminary data.</text>
</comment>
<proteinExistence type="predicted"/>
<reference evidence="2" key="1">
    <citation type="journal article" date="2022" name="Mol. Ecol. Resour.">
        <title>The genomes of chicory, endive, great burdock and yacon provide insights into Asteraceae palaeo-polyploidization history and plant inulin production.</title>
        <authorList>
            <person name="Fan W."/>
            <person name="Wang S."/>
            <person name="Wang H."/>
            <person name="Wang A."/>
            <person name="Jiang F."/>
            <person name="Liu H."/>
            <person name="Zhao H."/>
            <person name="Xu D."/>
            <person name="Zhang Y."/>
        </authorList>
    </citation>
    <scope>NUCLEOTIDE SEQUENCE [LARGE SCALE GENOMIC DNA]</scope>
    <source>
        <strain evidence="2">cv. Punajuju</strain>
    </source>
</reference>
<sequence>MLSLSLIDCVSFPLSNHKSQLLLIPRTMRRRLGFSAPHQFFQPSPFQAISTVQRFFFGGVTLHGGHLHRTTILPISFSSTVTDSTALSSPSRRRQSAYTQLPSLCSPEIICSSEIIPQRLSPQICLLS</sequence>
<keyword evidence="2" id="KW-1185">Reference proteome</keyword>
<protein>
    <submittedName>
        <fullName evidence="1">Uncharacterized protein</fullName>
    </submittedName>
</protein>
<name>A0ACB9H560_CICIN</name>
<dbReference type="EMBL" id="CM042009">
    <property type="protein sequence ID" value="KAI3790406.1"/>
    <property type="molecule type" value="Genomic_DNA"/>
</dbReference>
<evidence type="ECO:0000313" key="2">
    <source>
        <dbReference type="Proteomes" id="UP001055811"/>
    </source>
</evidence>
<accession>A0ACB9H560</accession>
<evidence type="ECO:0000313" key="1">
    <source>
        <dbReference type="EMBL" id="KAI3790406.1"/>
    </source>
</evidence>